<evidence type="ECO:0000256" key="1">
    <source>
        <dbReference type="SAM" id="MobiDB-lite"/>
    </source>
</evidence>
<dbReference type="EMBL" id="QXFK01000005">
    <property type="protein sequence ID" value="RIV81242.1"/>
    <property type="molecule type" value="Genomic_DNA"/>
</dbReference>
<gene>
    <name evidence="2" type="ORF">D2V04_01115</name>
</gene>
<feature type="region of interest" description="Disordered" evidence="1">
    <location>
        <begin position="31"/>
        <end position="50"/>
    </location>
</feature>
<protein>
    <submittedName>
        <fullName evidence="2">Uncharacterized protein</fullName>
    </submittedName>
</protein>
<organism evidence="2 3">
    <name type="scientific">Pelagerythrobacter aerophilus</name>
    <dbReference type="NCBI Taxonomy" id="2306995"/>
    <lineage>
        <taxon>Bacteria</taxon>
        <taxon>Pseudomonadati</taxon>
        <taxon>Pseudomonadota</taxon>
        <taxon>Alphaproteobacteria</taxon>
        <taxon>Sphingomonadales</taxon>
        <taxon>Erythrobacteraceae</taxon>
        <taxon>Pelagerythrobacter</taxon>
    </lineage>
</organism>
<dbReference type="Proteomes" id="UP000285092">
    <property type="component" value="Unassembled WGS sequence"/>
</dbReference>
<name>A0A418NLX3_9SPHN</name>
<evidence type="ECO:0000313" key="2">
    <source>
        <dbReference type="EMBL" id="RIV81242.1"/>
    </source>
</evidence>
<reference evidence="2 3" key="1">
    <citation type="submission" date="2018-08" db="EMBL/GenBank/DDBJ databases">
        <title>Altererythrobacter sp.Ery1 and Ery12, the genome sequencing of novel strains in genus Alterythrobacter.</title>
        <authorList>
            <person name="Cheng H."/>
            <person name="Wu Y.-H."/>
            <person name="Fang C."/>
            <person name="Xu X.-W."/>
        </authorList>
    </citation>
    <scope>NUCLEOTIDE SEQUENCE [LARGE SCALE GENOMIC DNA]</scope>
    <source>
        <strain evidence="2 3">Ery1</strain>
    </source>
</reference>
<comment type="caution">
    <text evidence="2">The sequence shown here is derived from an EMBL/GenBank/DDBJ whole genome shotgun (WGS) entry which is preliminary data.</text>
</comment>
<dbReference type="RefSeq" id="WP_119511543.1">
    <property type="nucleotide sequence ID" value="NZ_QXFK01000005.1"/>
</dbReference>
<evidence type="ECO:0000313" key="3">
    <source>
        <dbReference type="Proteomes" id="UP000285092"/>
    </source>
</evidence>
<proteinExistence type="predicted"/>
<accession>A0A418NLX3</accession>
<dbReference type="OrthoDB" id="7509395at2"/>
<dbReference type="AlphaFoldDB" id="A0A418NLX3"/>
<keyword evidence="3" id="KW-1185">Reference proteome</keyword>
<sequence length="64" mass="6953">MASKRSSTADGWTGRRLDMPEFARQLAARKAALGLPDPPRNAGKSRTASKRALLRAIEESGGEW</sequence>